<dbReference type="Pfam" id="PF01855">
    <property type="entry name" value="POR_N"/>
    <property type="match status" value="1"/>
</dbReference>
<keyword evidence="11 14" id="KW-0411">Iron-sulfur</keyword>
<comment type="cofactor">
    <cofactor evidence="14">
        <name>[4Fe-4S] cluster</name>
        <dbReference type="ChEBI" id="CHEBI:49883"/>
    </cofactor>
    <text evidence="14">Binds 2 [4Fe-4S] clusters. In this family the first cluster has a non-standard and varying [4Fe-4S] binding motif CX(2)CX(2)CX(4-5)CP.</text>
</comment>
<gene>
    <name evidence="16" type="ORF">DSLASN_40730</name>
</gene>
<dbReference type="InterPro" id="IPR017721">
    <property type="entry name" value="IorA"/>
</dbReference>
<keyword evidence="8 14" id="KW-0249">Electron transport</keyword>
<dbReference type="PROSITE" id="PS51379">
    <property type="entry name" value="4FE4S_FER_2"/>
    <property type="match status" value="1"/>
</dbReference>
<evidence type="ECO:0000256" key="1">
    <source>
        <dbReference type="ARBA" id="ARBA00002995"/>
    </source>
</evidence>
<evidence type="ECO:0000256" key="7">
    <source>
        <dbReference type="ARBA" id="ARBA00022723"/>
    </source>
</evidence>
<dbReference type="SUPFAM" id="SSF54862">
    <property type="entry name" value="4Fe-4S ferredoxins"/>
    <property type="match status" value="1"/>
</dbReference>
<evidence type="ECO:0000256" key="3">
    <source>
        <dbReference type="ARBA" id="ARBA00012812"/>
    </source>
</evidence>
<accession>A0ABM7PLP6</accession>
<dbReference type="SUPFAM" id="SSF52922">
    <property type="entry name" value="TK C-terminal domain-like"/>
    <property type="match status" value="1"/>
</dbReference>
<evidence type="ECO:0000256" key="6">
    <source>
        <dbReference type="ARBA" id="ARBA00022485"/>
    </source>
</evidence>
<keyword evidence="17" id="KW-1185">Reference proteome</keyword>
<dbReference type="Gene3D" id="3.40.50.920">
    <property type="match status" value="1"/>
</dbReference>
<evidence type="ECO:0000256" key="10">
    <source>
        <dbReference type="ARBA" id="ARBA00023004"/>
    </source>
</evidence>
<protein>
    <recommendedName>
        <fullName evidence="4 14">Indolepyruvate oxidoreductase subunit IorA</fullName>
        <shortName evidence="14">IOR</shortName>
        <ecNumber evidence="3 14">1.2.7.8</ecNumber>
    </recommendedName>
    <alternativeName>
        <fullName evidence="12 14">Indolepyruvate ferredoxin oxidoreductase subunit alpha</fullName>
    </alternativeName>
</protein>
<evidence type="ECO:0000256" key="5">
    <source>
        <dbReference type="ARBA" id="ARBA00022448"/>
    </source>
</evidence>
<keyword evidence="9 14" id="KW-0560">Oxidoreductase</keyword>
<dbReference type="SUPFAM" id="SSF52518">
    <property type="entry name" value="Thiamin diphosphate-binding fold (THDP-binding)"/>
    <property type="match status" value="2"/>
</dbReference>
<comment type="subunit">
    <text evidence="2">Heterodimer of the IorA and IorB subunits.</text>
</comment>
<dbReference type="Pfam" id="PF02775">
    <property type="entry name" value="TPP_enzyme_C"/>
    <property type="match status" value="1"/>
</dbReference>
<evidence type="ECO:0000313" key="16">
    <source>
        <dbReference type="EMBL" id="BCS98441.1"/>
    </source>
</evidence>
<dbReference type="PANTHER" id="PTHR43710">
    <property type="entry name" value="2-HYDROXYACYL-COA LYASE"/>
    <property type="match status" value="1"/>
</dbReference>
<comment type="function">
    <text evidence="1 14">Catalyzes the ferredoxin-dependent oxidative decarboxylation of arylpyruvates.</text>
</comment>
<evidence type="ECO:0000256" key="8">
    <source>
        <dbReference type="ARBA" id="ARBA00022982"/>
    </source>
</evidence>
<dbReference type="InterPro" id="IPR017900">
    <property type="entry name" value="4Fe4S_Fe_S_CS"/>
</dbReference>
<dbReference type="EC" id="1.2.7.8" evidence="3 14"/>
<dbReference type="InterPro" id="IPR029061">
    <property type="entry name" value="THDP-binding"/>
</dbReference>
<dbReference type="InterPro" id="IPR017896">
    <property type="entry name" value="4Fe4S_Fe-S-bd"/>
</dbReference>
<proteinExistence type="predicted"/>
<dbReference type="PANTHER" id="PTHR43710:SF7">
    <property type="entry name" value="INDOLEPYRUVATE OXIDOREDUCTASE SUBUNIT IORA"/>
    <property type="match status" value="1"/>
</dbReference>
<dbReference type="PIRSF" id="PIRSF006439">
    <property type="entry name" value="Indolepyruvate_ferr_oxidored"/>
    <property type="match status" value="1"/>
</dbReference>
<dbReference type="CDD" id="cd07034">
    <property type="entry name" value="TPP_PYR_PFOR_IOR-alpha_like"/>
    <property type="match status" value="1"/>
</dbReference>
<organism evidence="16 17">
    <name type="scientific">Desulfoluna limicola</name>
    <dbReference type="NCBI Taxonomy" id="2810562"/>
    <lineage>
        <taxon>Bacteria</taxon>
        <taxon>Pseudomonadati</taxon>
        <taxon>Thermodesulfobacteriota</taxon>
        <taxon>Desulfobacteria</taxon>
        <taxon>Desulfobacterales</taxon>
        <taxon>Desulfolunaceae</taxon>
        <taxon>Desulfoluna</taxon>
    </lineage>
</organism>
<evidence type="ECO:0000259" key="15">
    <source>
        <dbReference type="PROSITE" id="PS51379"/>
    </source>
</evidence>
<keyword evidence="10 14" id="KW-0408">Iron</keyword>
<feature type="domain" description="4Fe-4S ferredoxin-type" evidence="15">
    <location>
        <begin position="614"/>
        <end position="643"/>
    </location>
</feature>
<comment type="catalytic activity">
    <reaction evidence="13 14">
        <text>indole-3-pyruvate + 2 oxidized [2Fe-2S]-[ferredoxin] + CoA = (indol-3-yl)acetyl-CoA + 2 reduced [2Fe-2S]-[ferredoxin] + CO2 + H(+)</text>
        <dbReference type="Rhea" id="RHEA:12645"/>
        <dbReference type="Rhea" id="RHEA-COMP:10000"/>
        <dbReference type="Rhea" id="RHEA-COMP:10001"/>
        <dbReference type="ChEBI" id="CHEBI:15378"/>
        <dbReference type="ChEBI" id="CHEBI:16526"/>
        <dbReference type="ChEBI" id="CHEBI:17640"/>
        <dbReference type="ChEBI" id="CHEBI:33737"/>
        <dbReference type="ChEBI" id="CHEBI:33738"/>
        <dbReference type="ChEBI" id="CHEBI:57271"/>
        <dbReference type="ChEBI" id="CHEBI:57287"/>
        <dbReference type="EC" id="1.2.7.8"/>
    </reaction>
</comment>
<evidence type="ECO:0000256" key="2">
    <source>
        <dbReference type="ARBA" id="ARBA00011238"/>
    </source>
</evidence>
<sequence>MNQLHEERPGSRRLCMGNEAIVRGALEAGIAVAAGYPGTPSSEIIEALSSMAEPMNLYVEWSVNEKVALEVASSASFAGLRTMAVMKQPGLNVASDYLLHLSGSGTRGGMVLVSADDPGALSSVNEGETRHYAKLMEVPLLEPGDFQEAKEMTTWAFELSETIRNLVLLRTVTRLSHASGTVAMGELPETDKKAHFKHDGFIIDPMEGVVMSPPVEWKHGQQQEKLKQAQELFETSPFNTYEGPKEPELLIITSSVCNLYCKEAVKLLDAEARVGILKLGTTWPLPEKLVRKHLATTDKVFVVEEVLPFLEGEIKILAAESVGEVGAKTFYGKRDGSLPSTGEMNPDRVVAALSRILDVAYAGLEAAYAQRATEISFMGSPNREATFCPGCPHRASFWSINTALTMDKQNGFVCGDIGCYSMAVLPAGFSTLKTLHAMGSGTGVASGFGKLSKFGMDQPVVSVCGDSTFFHSAMPPLVNAIHNQSDMTLIVLDNSGTAMTGFQTHPGLAADAMGETATSIDIPNVCEALGATVKVADPFEVMSTRETLFGLLEEDGVNVLVLKQACALSPDKKHTKAWEMAVDESVCLGEGCGCNRFCTRVFACPGLVWDKEKGKARIDEVVCAGCGVCAEICPVGAIGKEAVGMS</sequence>
<evidence type="ECO:0000256" key="14">
    <source>
        <dbReference type="PIRNR" id="PIRNR006439"/>
    </source>
</evidence>
<dbReference type="InterPro" id="IPR002880">
    <property type="entry name" value="Pyrv_Fd/Flavodoxin_OxRdtase_N"/>
</dbReference>
<dbReference type="InterPro" id="IPR009014">
    <property type="entry name" value="Transketo_C/PFOR_II"/>
</dbReference>
<evidence type="ECO:0000256" key="11">
    <source>
        <dbReference type="ARBA" id="ARBA00023014"/>
    </source>
</evidence>
<dbReference type="EMBL" id="AP024488">
    <property type="protein sequence ID" value="BCS98441.1"/>
    <property type="molecule type" value="Genomic_DNA"/>
</dbReference>
<reference evidence="16 17" key="1">
    <citation type="submission" date="2021-02" db="EMBL/GenBank/DDBJ databases">
        <title>Complete genome of Desulfoluna sp. strain ASN36.</title>
        <authorList>
            <person name="Takahashi A."/>
            <person name="Kojima H."/>
            <person name="Fukui M."/>
        </authorList>
    </citation>
    <scope>NUCLEOTIDE SEQUENCE [LARGE SCALE GENOMIC DNA]</scope>
    <source>
        <strain evidence="16 17">ASN36</strain>
    </source>
</reference>
<keyword evidence="7 14" id="KW-0479">Metal-binding</keyword>
<evidence type="ECO:0000256" key="9">
    <source>
        <dbReference type="ARBA" id="ARBA00023002"/>
    </source>
</evidence>
<keyword evidence="5 14" id="KW-0813">Transport</keyword>
<evidence type="ECO:0000256" key="12">
    <source>
        <dbReference type="ARBA" id="ARBA00030514"/>
    </source>
</evidence>
<evidence type="ECO:0000313" key="17">
    <source>
        <dbReference type="Proteomes" id="UP001320148"/>
    </source>
</evidence>
<dbReference type="Gene3D" id="3.30.70.20">
    <property type="match status" value="1"/>
</dbReference>
<name>A0ABM7PLP6_9BACT</name>
<dbReference type="InterPro" id="IPR045025">
    <property type="entry name" value="HACL1-like"/>
</dbReference>
<dbReference type="InterPro" id="IPR011766">
    <property type="entry name" value="TPP_enzyme_TPP-bd"/>
</dbReference>
<dbReference type="PROSITE" id="PS00198">
    <property type="entry name" value="4FE4S_FER_1"/>
    <property type="match status" value="1"/>
</dbReference>
<evidence type="ECO:0000256" key="13">
    <source>
        <dbReference type="ARBA" id="ARBA00048332"/>
    </source>
</evidence>
<dbReference type="RefSeq" id="WP_236889838.1">
    <property type="nucleotide sequence ID" value="NZ_AP024488.1"/>
</dbReference>
<dbReference type="Proteomes" id="UP001320148">
    <property type="component" value="Chromosome"/>
</dbReference>
<keyword evidence="6 14" id="KW-0004">4Fe-4S</keyword>
<evidence type="ECO:0000256" key="4">
    <source>
        <dbReference type="ARBA" id="ARBA00017710"/>
    </source>
</evidence>
<dbReference type="Pfam" id="PF00037">
    <property type="entry name" value="Fer4"/>
    <property type="match status" value="1"/>
</dbReference>
<dbReference type="Gene3D" id="3.40.50.970">
    <property type="match status" value="2"/>
</dbReference>
<dbReference type="CDD" id="cd02008">
    <property type="entry name" value="TPP_IOR_alpha"/>
    <property type="match status" value="1"/>
</dbReference>